<dbReference type="Gene3D" id="3.30.40.10">
    <property type="entry name" value="Zinc/RING finger domain, C3HC4 (zinc finger)"/>
    <property type="match status" value="1"/>
</dbReference>
<evidence type="ECO:0000259" key="1">
    <source>
        <dbReference type="PROSITE" id="PS50271"/>
    </source>
</evidence>
<gene>
    <name evidence="2" type="ordered locus">Cpin_5266</name>
</gene>
<dbReference type="AlphaFoldDB" id="A0A979G8L3"/>
<dbReference type="PROSITE" id="PS00028">
    <property type="entry name" value="ZINC_FINGER_C2H2_1"/>
    <property type="match status" value="1"/>
</dbReference>
<proteinExistence type="predicted"/>
<dbReference type="InterPro" id="IPR013083">
    <property type="entry name" value="Znf_RING/FYVE/PHD"/>
</dbReference>
<dbReference type="RefSeq" id="WP_012792865.1">
    <property type="nucleotide sequence ID" value="NC_013132.1"/>
</dbReference>
<accession>A0A979G8L3</accession>
<dbReference type="InterPro" id="IPR013087">
    <property type="entry name" value="Znf_C2H2_type"/>
</dbReference>
<reference evidence="3" key="1">
    <citation type="submission" date="2009-08" db="EMBL/GenBank/DDBJ databases">
        <title>The complete genome of Chitinophaga pinensis DSM 2588.</title>
        <authorList>
            <consortium name="US DOE Joint Genome Institute (JGI-PGF)"/>
            <person name="Lucas S."/>
            <person name="Copeland A."/>
            <person name="Lapidus A."/>
            <person name="Glavina del Rio T."/>
            <person name="Dalin E."/>
            <person name="Tice H."/>
            <person name="Bruce D."/>
            <person name="Goodwin L."/>
            <person name="Pitluck S."/>
            <person name="Kyrpides N."/>
            <person name="Mavromatis K."/>
            <person name="Ivanova N."/>
            <person name="Mikhailova N."/>
            <person name="Sims D."/>
            <person name="Meinche L."/>
            <person name="Brettin T."/>
            <person name="Detter J.C."/>
            <person name="Han C."/>
            <person name="Larimer F."/>
            <person name="Land M."/>
            <person name="Hauser L."/>
            <person name="Markowitz V."/>
            <person name="Cheng J.-F."/>
            <person name="Hugenholtz P."/>
            <person name="Woyke T."/>
            <person name="Wu D."/>
            <person name="Spring S."/>
            <person name="Klenk H.-P."/>
            <person name="Eisen J.A."/>
        </authorList>
    </citation>
    <scope>NUCLEOTIDE SEQUENCE [LARGE SCALE GENOMIC DNA]</scope>
    <source>
        <strain evidence="3">ATCC 43595 / DSM 2588 / LMG 13176 / NBRC 15968 / NCIMB 11800 / UQM 2034</strain>
    </source>
</reference>
<dbReference type="Proteomes" id="UP000002215">
    <property type="component" value="Chromosome"/>
</dbReference>
<evidence type="ECO:0000313" key="3">
    <source>
        <dbReference type="Proteomes" id="UP000002215"/>
    </source>
</evidence>
<dbReference type="Pfam" id="PF02148">
    <property type="entry name" value="zf-UBP"/>
    <property type="match status" value="1"/>
</dbReference>
<dbReference type="KEGG" id="cpi:Cpin_5266"/>
<dbReference type="PROSITE" id="PS50271">
    <property type="entry name" value="ZF_UBP"/>
    <property type="match status" value="1"/>
</dbReference>
<organism evidence="2 3">
    <name type="scientific">Chitinophaga pinensis (strain ATCC 43595 / DSM 2588 / LMG 13176 / NBRC 15968 / NCIMB 11800 / UQM 2034)</name>
    <dbReference type="NCBI Taxonomy" id="485918"/>
    <lineage>
        <taxon>Bacteria</taxon>
        <taxon>Pseudomonadati</taxon>
        <taxon>Bacteroidota</taxon>
        <taxon>Chitinophagia</taxon>
        <taxon>Chitinophagales</taxon>
        <taxon>Chitinophagaceae</taxon>
        <taxon>Chitinophaga</taxon>
    </lineage>
</organism>
<dbReference type="SUPFAM" id="SSF57850">
    <property type="entry name" value="RING/U-box"/>
    <property type="match status" value="1"/>
</dbReference>
<sequence length="90" mass="10365">MQEQQTCQHIRDIKEVQIGQDGVCEECIKNGGDWVHLRTCQTCGETLCCDQSPNKHMTRHHHATGHPVVASAEPGDRWLWCYPDKLFVEY</sequence>
<name>A0A979G8L3_CHIPD</name>
<reference evidence="2 3" key="2">
    <citation type="journal article" date="2010" name="Stand. Genomic Sci.">
        <title>Complete genome sequence of Chitinophaga pinensis type strain (UQM 2034).</title>
        <authorList>
            <person name="Glavina Del Rio T."/>
            <person name="Abt B."/>
            <person name="Spring S."/>
            <person name="Lapidus A."/>
            <person name="Nolan M."/>
            <person name="Tice H."/>
            <person name="Copeland A."/>
            <person name="Cheng J.F."/>
            <person name="Chen F."/>
            <person name="Bruce D."/>
            <person name="Goodwin L."/>
            <person name="Pitluck S."/>
            <person name="Ivanova N."/>
            <person name="Mavromatis K."/>
            <person name="Mikhailova N."/>
            <person name="Pati A."/>
            <person name="Chen A."/>
            <person name="Palaniappan K."/>
            <person name="Land M."/>
            <person name="Hauser L."/>
            <person name="Chang Y.J."/>
            <person name="Jeffries C.D."/>
            <person name="Chain P."/>
            <person name="Saunders E."/>
            <person name="Detter J.C."/>
            <person name="Brettin T."/>
            <person name="Rohde M."/>
            <person name="Goker M."/>
            <person name="Bristow J."/>
            <person name="Eisen J.A."/>
            <person name="Markowitz V."/>
            <person name="Hugenholtz P."/>
            <person name="Kyrpides N.C."/>
            <person name="Klenk H.P."/>
            <person name="Lucas S."/>
        </authorList>
    </citation>
    <scope>NUCLEOTIDE SEQUENCE [LARGE SCALE GENOMIC DNA]</scope>
    <source>
        <strain evidence="3">ATCC 43595 / DSM 2588 / LMG 13176 / NBRC 15968 / NCIMB 11800 / UQM 2034</strain>
    </source>
</reference>
<dbReference type="InterPro" id="IPR001607">
    <property type="entry name" value="Znf_UBP"/>
</dbReference>
<dbReference type="OrthoDB" id="120315at2"/>
<protein>
    <recommendedName>
        <fullName evidence="1">UBP-type domain-containing protein</fullName>
    </recommendedName>
</protein>
<evidence type="ECO:0000313" key="2">
    <source>
        <dbReference type="EMBL" id="ACU62697.1"/>
    </source>
</evidence>
<feature type="domain" description="UBP-type" evidence="1">
    <location>
        <begin position="5"/>
        <end position="90"/>
    </location>
</feature>
<dbReference type="EMBL" id="CP001699">
    <property type="protein sequence ID" value="ACU62697.1"/>
    <property type="molecule type" value="Genomic_DNA"/>
</dbReference>
<dbReference type="GO" id="GO:0008270">
    <property type="term" value="F:zinc ion binding"/>
    <property type="evidence" value="ECO:0007669"/>
    <property type="project" value="InterPro"/>
</dbReference>